<dbReference type="HAMAP" id="MF_00061">
    <property type="entry name" value="IspE"/>
    <property type="match status" value="1"/>
</dbReference>
<keyword evidence="8 10" id="KW-0414">Isoprene biosynthesis</keyword>
<comment type="caution">
    <text evidence="13">The sequence shown here is derived from an EMBL/GenBank/DDBJ whole genome shotgun (WGS) entry which is preliminary data.</text>
</comment>
<dbReference type="EC" id="2.7.1.148" evidence="2 10"/>
<dbReference type="PANTHER" id="PTHR43527">
    <property type="entry name" value="4-DIPHOSPHOCYTIDYL-2-C-METHYL-D-ERYTHRITOL KINASE, CHLOROPLASTIC"/>
    <property type="match status" value="1"/>
</dbReference>
<comment type="pathway">
    <text evidence="10">Isoprenoid biosynthesis; isopentenyl diphosphate biosynthesis via DXP pathway; isopentenyl diphosphate from 1-deoxy-D-xylulose 5-phosphate: step 3/6.</text>
</comment>
<dbReference type="InterPro" id="IPR014721">
    <property type="entry name" value="Ribsml_uS5_D2-typ_fold_subgr"/>
</dbReference>
<evidence type="ECO:0000256" key="8">
    <source>
        <dbReference type="ARBA" id="ARBA00023229"/>
    </source>
</evidence>
<dbReference type="PANTHER" id="PTHR43527:SF2">
    <property type="entry name" value="4-DIPHOSPHOCYTIDYL-2-C-METHYL-D-ERYTHRITOL KINASE, CHLOROPLASTIC"/>
    <property type="match status" value="1"/>
</dbReference>
<feature type="active site" evidence="10">
    <location>
        <position position="140"/>
    </location>
</feature>
<evidence type="ECO:0000256" key="2">
    <source>
        <dbReference type="ARBA" id="ARBA00012052"/>
    </source>
</evidence>
<dbReference type="SUPFAM" id="SSF55060">
    <property type="entry name" value="GHMP Kinase, C-terminal domain"/>
    <property type="match status" value="1"/>
</dbReference>
<evidence type="ECO:0000256" key="5">
    <source>
        <dbReference type="ARBA" id="ARBA00022741"/>
    </source>
</evidence>
<dbReference type="PIRSF" id="PIRSF010376">
    <property type="entry name" value="IspE"/>
    <property type="match status" value="1"/>
</dbReference>
<dbReference type="InterPro" id="IPR004424">
    <property type="entry name" value="IspE"/>
</dbReference>
<dbReference type="Gene3D" id="3.30.230.10">
    <property type="match status" value="1"/>
</dbReference>
<organism evidence="13 14">
    <name type="scientific">Candidatus Muproteobacteria bacterium RBG_16_64_11</name>
    <dbReference type="NCBI Taxonomy" id="1817758"/>
    <lineage>
        <taxon>Bacteria</taxon>
        <taxon>Pseudomonadati</taxon>
        <taxon>Pseudomonadota</taxon>
        <taxon>Candidatus Muproteobacteria</taxon>
    </lineage>
</organism>
<keyword evidence="7 10" id="KW-0067">ATP-binding</keyword>
<dbReference type="NCBIfam" id="TIGR00154">
    <property type="entry name" value="ispE"/>
    <property type="match status" value="1"/>
</dbReference>
<evidence type="ECO:0000256" key="6">
    <source>
        <dbReference type="ARBA" id="ARBA00022777"/>
    </source>
</evidence>
<evidence type="ECO:0000313" key="14">
    <source>
        <dbReference type="Proteomes" id="UP000177925"/>
    </source>
</evidence>
<sequence length="284" mass="30141">MPNKLSPASWPAPAKLNLFLHVTGRRADGYHTLQTLFQFLDYGDELRFEITGDGAIARAAPLAGVSEDADLTLRAARALQAASGTAKGARIAFAKRLPIGGGLGGGSSDAAGTLLALNELWGLHWPLAELARLGLGLGADVPVFVHGRAAWAEGVGEVLTRAEPAESWYVVLIPPVSVPTARVFAALELTGFTPAITIRDFHAGRTRNDLEPAVRRLYPEVDKTLVWLRRFGDARMSGSGGCVFLPVASPEAGRAILAQCPASLAGGFVARGVNRHPLHRLLYD</sequence>
<keyword evidence="6 10" id="KW-0418">Kinase</keyword>
<dbReference type="Pfam" id="PF08544">
    <property type="entry name" value="GHMP_kinases_C"/>
    <property type="match status" value="1"/>
</dbReference>
<protein>
    <recommendedName>
        <fullName evidence="3 10">4-diphosphocytidyl-2-C-methyl-D-erythritol kinase</fullName>
        <shortName evidence="10">CMK</shortName>
        <ecNumber evidence="2 10">2.7.1.148</ecNumber>
    </recommendedName>
    <alternativeName>
        <fullName evidence="9 10">4-(cytidine-5'-diphospho)-2-C-methyl-D-erythritol kinase</fullName>
    </alternativeName>
</protein>
<dbReference type="EMBL" id="MFSS01000110">
    <property type="protein sequence ID" value="OGI41905.1"/>
    <property type="molecule type" value="Genomic_DNA"/>
</dbReference>
<evidence type="ECO:0000256" key="9">
    <source>
        <dbReference type="ARBA" id="ARBA00032554"/>
    </source>
</evidence>
<name>A0A1F6TA36_9PROT</name>
<gene>
    <name evidence="10" type="primary">ispE</name>
    <name evidence="13" type="ORF">A2150_07565</name>
</gene>
<dbReference type="UniPathway" id="UPA00056">
    <property type="reaction ID" value="UER00094"/>
</dbReference>
<dbReference type="STRING" id="1817758.A2150_07565"/>
<dbReference type="AlphaFoldDB" id="A0A1F6TA36"/>
<feature type="domain" description="GHMP kinase N-terminal" evidence="11">
    <location>
        <begin position="71"/>
        <end position="147"/>
    </location>
</feature>
<dbReference type="Gene3D" id="3.30.70.890">
    <property type="entry name" value="GHMP kinase, C-terminal domain"/>
    <property type="match status" value="1"/>
</dbReference>
<dbReference type="InterPro" id="IPR013750">
    <property type="entry name" value="GHMP_kinase_C_dom"/>
</dbReference>
<feature type="active site" evidence="10">
    <location>
        <position position="15"/>
    </location>
</feature>
<dbReference type="InterPro" id="IPR036554">
    <property type="entry name" value="GHMP_kinase_C_sf"/>
</dbReference>
<keyword evidence="5 10" id="KW-0547">Nucleotide-binding</keyword>
<evidence type="ECO:0000256" key="7">
    <source>
        <dbReference type="ARBA" id="ARBA00022840"/>
    </source>
</evidence>
<accession>A0A1F6TA36</accession>
<comment type="catalytic activity">
    <reaction evidence="10">
        <text>4-CDP-2-C-methyl-D-erythritol + ATP = 4-CDP-2-C-methyl-D-erythritol 2-phosphate + ADP + H(+)</text>
        <dbReference type="Rhea" id="RHEA:18437"/>
        <dbReference type="ChEBI" id="CHEBI:15378"/>
        <dbReference type="ChEBI" id="CHEBI:30616"/>
        <dbReference type="ChEBI" id="CHEBI:57823"/>
        <dbReference type="ChEBI" id="CHEBI:57919"/>
        <dbReference type="ChEBI" id="CHEBI:456216"/>
        <dbReference type="EC" id="2.7.1.148"/>
    </reaction>
</comment>
<keyword evidence="4 10" id="KW-0808">Transferase</keyword>
<dbReference type="InterPro" id="IPR020568">
    <property type="entry name" value="Ribosomal_Su5_D2-typ_SF"/>
</dbReference>
<evidence type="ECO:0000256" key="1">
    <source>
        <dbReference type="ARBA" id="ARBA00009684"/>
    </source>
</evidence>
<dbReference type="GO" id="GO:0005524">
    <property type="term" value="F:ATP binding"/>
    <property type="evidence" value="ECO:0007669"/>
    <property type="project" value="UniProtKB-UniRule"/>
</dbReference>
<proteinExistence type="inferred from homology"/>
<evidence type="ECO:0000256" key="10">
    <source>
        <dbReference type="HAMAP-Rule" id="MF_00061"/>
    </source>
</evidence>
<dbReference type="SUPFAM" id="SSF54211">
    <property type="entry name" value="Ribosomal protein S5 domain 2-like"/>
    <property type="match status" value="1"/>
</dbReference>
<dbReference type="InterPro" id="IPR006204">
    <property type="entry name" value="GHMP_kinase_N_dom"/>
</dbReference>
<reference evidence="13 14" key="1">
    <citation type="journal article" date="2016" name="Nat. Commun.">
        <title>Thousands of microbial genomes shed light on interconnected biogeochemical processes in an aquifer system.</title>
        <authorList>
            <person name="Anantharaman K."/>
            <person name="Brown C.T."/>
            <person name="Hug L.A."/>
            <person name="Sharon I."/>
            <person name="Castelle C.J."/>
            <person name="Probst A.J."/>
            <person name="Thomas B.C."/>
            <person name="Singh A."/>
            <person name="Wilkins M.J."/>
            <person name="Karaoz U."/>
            <person name="Brodie E.L."/>
            <person name="Williams K.H."/>
            <person name="Hubbard S.S."/>
            <person name="Banfield J.F."/>
        </authorList>
    </citation>
    <scope>NUCLEOTIDE SEQUENCE [LARGE SCALE GENOMIC DNA]</scope>
</reference>
<evidence type="ECO:0000259" key="12">
    <source>
        <dbReference type="Pfam" id="PF08544"/>
    </source>
</evidence>
<comment type="similarity">
    <text evidence="1 10">Belongs to the GHMP kinase family. IspE subfamily.</text>
</comment>
<dbReference type="GO" id="GO:0016114">
    <property type="term" value="P:terpenoid biosynthetic process"/>
    <property type="evidence" value="ECO:0007669"/>
    <property type="project" value="UniProtKB-UniRule"/>
</dbReference>
<feature type="binding site" evidence="10">
    <location>
        <begin position="98"/>
        <end position="108"/>
    </location>
    <ligand>
        <name>ATP</name>
        <dbReference type="ChEBI" id="CHEBI:30616"/>
    </ligand>
</feature>
<comment type="function">
    <text evidence="10">Catalyzes the phosphorylation of the position 2 hydroxy group of 4-diphosphocytidyl-2C-methyl-D-erythritol.</text>
</comment>
<evidence type="ECO:0000256" key="4">
    <source>
        <dbReference type="ARBA" id="ARBA00022679"/>
    </source>
</evidence>
<feature type="domain" description="GHMP kinase C-terminal" evidence="12">
    <location>
        <begin position="205"/>
        <end position="262"/>
    </location>
</feature>
<evidence type="ECO:0000313" key="13">
    <source>
        <dbReference type="EMBL" id="OGI41905.1"/>
    </source>
</evidence>
<evidence type="ECO:0000256" key="3">
    <source>
        <dbReference type="ARBA" id="ARBA00017473"/>
    </source>
</evidence>
<dbReference type="Pfam" id="PF00288">
    <property type="entry name" value="GHMP_kinases_N"/>
    <property type="match status" value="1"/>
</dbReference>
<dbReference type="GO" id="GO:0019288">
    <property type="term" value="P:isopentenyl diphosphate biosynthetic process, methylerythritol 4-phosphate pathway"/>
    <property type="evidence" value="ECO:0007669"/>
    <property type="project" value="UniProtKB-UniRule"/>
</dbReference>
<evidence type="ECO:0000259" key="11">
    <source>
        <dbReference type="Pfam" id="PF00288"/>
    </source>
</evidence>
<dbReference type="GO" id="GO:0050515">
    <property type="term" value="F:4-(cytidine 5'-diphospho)-2-C-methyl-D-erythritol kinase activity"/>
    <property type="evidence" value="ECO:0007669"/>
    <property type="project" value="UniProtKB-UniRule"/>
</dbReference>
<dbReference type="Proteomes" id="UP000177925">
    <property type="component" value="Unassembled WGS sequence"/>
</dbReference>